<protein>
    <submittedName>
        <fullName evidence="2">SJCHGC02564 protein</fullName>
    </submittedName>
</protein>
<reference evidence="2" key="1">
    <citation type="submission" date="2004-11" db="EMBL/GenBank/DDBJ databases">
        <title>The full-length cDNA sequences of Schistosoma japonicum genes.</title>
        <authorList>
            <person name="Han Z."/>
        </authorList>
    </citation>
    <scope>NUCLEOTIDE SEQUENCE</scope>
</reference>
<feature type="region of interest" description="Disordered" evidence="1">
    <location>
        <begin position="78"/>
        <end position="102"/>
    </location>
</feature>
<proteinExistence type="evidence at transcript level"/>
<dbReference type="EMBL" id="FN314862">
    <property type="protein sequence ID" value="CAX70594.1"/>
    <property type="molecule type" value="mRNA"/>
</dbReference>
<dbReference type="EMBL" id="FN314861">
    <property type="protein sequence ID" value="CAX70593.1"/>
    <property type="molecule type" value="mRNA"/>
</dbReference>
<evidence type="ECO:0000313" key="3">
    <source>
        <dbReference type="EMBL" id="CAX70593.1"/>
    </source>
</evidence>
<name>Q5D9X2_SCHJA</name>
<dbReference type="OrthoDB" id="5973225at2759"/>
<dbReference type="STRING" id="6182.Q5D9X2"/>
<evidence type="ECO:0000313" key="2">
    <source>
        <dbReference type="EMBL" id="AAW27384.1"/>
    </source>
</evidence>
<reference evidence="4 5" key="5">
    <citation type="submission" date="2019-03" db="EMBL/GenBank/DDBJ databases">
        <title>An improved genome assembly of the fluke Schistosoma japonicum.</title>
        <authorList>
            <person name="Hu W."/>
            <person name="Luo F."/>
            <person name="Yin M."/>
            <person name="Mo X."/>
            <person name="Sun C."/>
            <person name="Wu Q."/>
            <person name="Zhu B."/>
            <person name="Xiang M."/>
            <person name="Wang J."/>
            <person name="Wang Y."/>
            <person name="Zhang T."/>
            <person name="Xu B."/>
            <person name="Zheng H."/>
            <person name="Feng Z."/>
        </authorList>
    </citation>
    <scope>NUCLEOTIDE SEQUENCE [LARGE SCALE GENOMIC DNA]</scope>
    <source>
        <strain evidence="4">HuSjv2</strain>
        <tissue evidence="4">Worms</tissue>
    </source>
</reference>
<sequence length="102" mass="11403">MADKSPEKNHISHPPAVKAGGMRIVKHAKEHEESVLSKSDLAKQAVEYNSSITGISSHDLLTKEELESHDRCIKLHQEKPLPTVAKPHNNDSTRRVIQQPLK</sequence>
<evidence type="ECO:0000256" key="1">
    <source>
        <dbReference type="SAM" id="MobiDB-lite"/>
    </source>
</evidence>
<dbReference type="EMBL" id="FN319785">
    <property type="protein sequence ID" value="CAX75511.1"/>
    <property type="molecule type" value="mRNA"/>
</dbReference>
<gene>
    <name evidence="4" type="ORF">EWB00_000991</name>
</gene>
<organism evidence="2">
    <name type="scientific">Schistosoma japonicum</name>
    <name type="common">Blood fluke</name>
    <dbReference type="NCBI Taxonomy" id="6182"/>
    <lineage>
        <taxon>Eukaryota</taxon>
        <taxon>Metazoa</taxon>
        <taxon>Spiralia</taxon>
        <taxon>Lophotrochozoa</taxon>
        <taxon>Platyhelminthes</taxon>
        <taxon>Trematoda</taxon>
        <taxon>Digenea</taxon>
        <taxon>Strigeidida</taxon>
        <taxon>Schistosomatoidea</taxon>
        <taxon>Schistosomatidae</taxon>
        <taxon>Schistosoma</taxon>
    </lineage>
</organism>
<dbReference type="Proteomes" id="UP000311919">
    <property type="component" value="Unassembled WGS sequence"/>
</dbReference>
<reference evidence="3" key="4">
    <citation type="submission" date="2009-03" db="EMBL/GenBank/DDBJ databases">
        <authorList>
            <person name="Gang L."/>
        </authorList>
    </citation>
    <scope>NUCLEOTIDE SEQUENCE</scope>
    <source>
        <strain evidence="3">Anhui</strain>
    </source>
</reference>
<dbReference type="AlphaFoldDB" id="Q5D9X2"/>
<dbReference type="EMBL" id="AY815652">
    <property type="protein sequence ID" value="AAW27384.1"/>
    <property type="molecule type" value="mRNA"/>
</dbReference>
<dbReference type="Pfam" id="PF15228">
    <property type="entry name" value="DAP"/>
    <property type="match status" value="1"/>
</dbReference>
<dbReference type="InterPro" id="IPR024130">
    <property type="entry name" value="DAP1/DAPL1"/>
</dbReference>
<accession>Q5D9X2</accession>
<keyword evidence="5" id="KW-1185">Reference proteome</keyword>
<reference evidence="3" key="3">
    <citation type="journal article" date="2009" name="Nature">
        <title>The Schistosoma japonicum genome reveals features of host-parasite interplay.</title>
        <authorList>
            <person name="Liu F."/>
            <person name="Zhou Y."/>
            <person name="Wang Z.Q."/>
            <person name="Lu G."/>
            <person name="Zheng H."/>
            <person name="Brindley P.J."/>
            <person name="McManus D.P."/>
            <person name="Blair D."/>
            <person name="Zhang Q.H."/>
            <person name="Zhong Y."/>
            <person name="Wang S."/>
            <person name="Han Z.G."/>
            <person name="Chen Z."/>
        </authorList>
    </citation>
    <scope>NUCLEOTIDE SEQUENCE</scope>
    <source>
        <strain evidence="3">Anhui</strain>
    </source>
</reference>
<dbReference type="EMBL" id="FN319784">
    <property type="protein sequence ID" value="CAX75510.1"/>
    <property type="molecule type" value="mRNA"/>
</dbReference>
<evidence type="ECO:0000313" key="5">
    <source>
        <dbReference type="Proteomes" id="UP000311919"/>
    </source>
</evidence>
<dbReference type="EMBL" id="FN319786">
    <property type="protein sequence ID" value="CAX75512.1"/>
    <property type="molecule type" value="mRNA"/>
</dbReference>
<reference evidence="2" key="2">
    <citation type="journal article" date="2006" name="PLoS Pathog.">
        <title>New perspectives on host-parasite interplay by comparative transcriptomic and proteomic analyses of Schistosoma japonicum.</title>
        <authorList>
            <person name="Liu F."/>
            <person name="Lu J."/>
            <person name="Hu W."/>
            <person name="Wang S.Y."/>
            <person name="Cui S.J."/>
            <person name="Chi M."/>
            <person name="Yan Q."/>
            <person name="Wang X.R."/>
            <person name="Song H.D."/>
            <person name="Xu X.N."/>
            <person name="Wang J.J."/>
            <person name="Zhang X.L."/>
            <person name="Zhang X."/>
            <person name="Wang Z.Q."/>
            <person name="Xue C.L."/>
            <person name="Brindley P.J."/>
            <person name="McManus D.P."/>
            <person name="Yang P.Y."/>
            <person name="Feng Z."/>
            <person name="Chen Z."/>
            <person name="Han Z.G."/>
        </authorList>
    </citation>
    <scope>NUCLEOTIDE SEQUENCE</scope>
</reference>
<dbReference type="EMBL" id="SKCS01000140">
    <property type="protein sequence ID" value="TNN15874.1"/>
    <property type="molecule type" value="Genomic_DNA"/>
</dbReference>
<evidence type="ECO:0000313" key="4">
    <source>
        <dbReference type="EMBL" id="TNN15874.1"/>
    </source>
</evidence>